<dbReference type="EMBL" id="HBIE01034161">
    <property type="protein sequence ID" value="CAE0315404.1"/>
    <property type="molecule type" value="Transcribed_RNA"/>
</dbReference>
<sequence length="190" mass="22451">MSLQQQLFFSRLRPIDFFRLLHLLSILLGAKSLLPNWLSFHWLSFHWLGLWSHYLSFGHLCHCHNRLSHCFSGFWFFTKACPVILRSLSRDFFRLCGPVKVPKVAKIVICFLWRVFWGLLLLTETSPVVVCLVALLGWRGFAFLLFSRGRLCRCYCRLLEVVCPPIVIVFLDWVTLWGTNGWRDSLRVWF</sequence>
<name>A0A7S3I741_9SPIT</name>
<evidence type="ECO:0008006" key="3">
    <source>
        <dbReference type="Google" id="ProtNLM"/>
    </source>
</evidence>
<feature type="transmembrane region" description="Helical" evidence="1">
    <location>
        <begin position="20"/>
        <end position="38"/>
    </location>
</feature>
<accession>A0A7S3I741</accession>
<evidence type="ECO:0000256" key="1">
    <source>
        <dbReference type="SAM" id="Phobius"/>
    </source>
</evidence>
<protein>
    <recommendedName>
        <fullName evidence="3">Transmembrane protein</fullName>
    </recommendedName>
</protein>
<feature type="transmembrane region" description="Helical" evidence="1">
    <location>
        <begin position="158"/>
        <end position="178"/>
    </location>
</feature>
<organism evidence="2">
    <name type="scientific">Favella ehrenbergii</name>
    <dbReference type="NCBI Taxonomy" id="182087"/>
    <lineage>
        <taxon>Eukaryota</taxon>
        <taxon>Sar</taxon>
        <taxon>Alveolata</taxon>
        <taxon>Ciliophora</taxon>
        <taxon>Intramacronucleata</taxon>
        <taxon>Spirotrichea</taxon>
        <taxon>Choreotrichia</taxon>
        <taxon>Tintinnida</taxon>
        <taxon>Xystonellidae</taxon>
        <taxon>Favella</taxon>
    </lineage>
</organism>
<evidence type="ECO:0000313" key="2">
    <source>
        <dbReference type="EMBL" id="CAE0315404.1"/>
    </source>
</evidence>
<keyword evidence="1" id="KW-1133">Transmembrane helix</keyword>
<keyword evidence="1" id="KW-0812">Transmembrane</keyword>
<proteinExistence type="predicted"/>
<dbReference type="AlphaFoldDB" id="A0A7S3I741"/>
<keyword evidence="1" id="KW-0472">Membrane</keyword>
<gene>
    <name evidence="2" type="ORF">FEHR0123_LOCUS10332</name>
</gene>
<reference evidence="2" key="1">
    <citation type="submission" date="2021-01" db="EMBL/GenBank/DDBJ databases">
        <authorList>
            <person name="Corre E."/>
            <person name="Pelletier E."/>
            <person name="Niang G."/>
            <person name="Scheremetjew M."/>
            <person name="Finn R."/>
            <person name="Kale V."/>
            <person name="Holt S."/>
            <person name="Cochrane G."/>
            <person name="Meng A."/>
            <person name="Brown T."/>
            <person name="Cohen L."/>
        </authorList>
    </citation>
    <scope>NUCLEOTIDE SEQUENCE</scope>
    <source>
        <strain evidence="2">Fehren 1</strain>
    </source>
</reference>